<gene>
    <name evidence="6" type="ORF">BCM02_105315</name>
</gene>
<protein>
    <submittedName>
        <fullName evidence="6">N-methyl-L-tryptophan oxidase</fullName>
    </submittedName>
</protein>
<sequence>MSRAGGNRGTTAAERVYDFLVVGAGSMGMSAGYQLAKRGARVLLLDAFDPPHGEGSHHGETRLIRHAYSGGDAYVPLALRAQHLWEEAEALTGERLLAKSGVLNIADPDVHSHRGRYSDAVRLGVSAELLDAADIRRRWPGLALPDRFEALYEPEAGYLFSERCVAAYRKLALAHGAKLLTGTPVIGVTARAGSVSAHTPHGDYHAGAAVLCAGAWFGGLADFLPLPIRPLRKVVGWFETREGGFRAGTFPGFTMATAGGVYYGFPDIAGTGLKIGRHDGGHPWQPGEPLAPFGRYAEDEGDLRGALGAFMPGAAGRLLRGSACKYAMTPDEHFILDRHPEHPHVLIAGGFSGHGFKFASAVGELLADMADGAADGAYSRLFALSRFNPASAPAHDH</sequence>
<dbReference type="SUPFAM" id="SSF51905">
    <property type="entry name" value="FAD/NAD(P)-binding domain"/>
    <property type="match status" value="1"/>
</dbReference>
<dbReference type="Gene3D" id="3.30.9.10">
    <property type="entry name" value="D-Amino Acid Oxidase, subunit A, domain 2"/>
    <property type="match status" value="1"/>
</dbReference>
<evidence type="ECO:0000256" key="2">
    <source>
        <dbReference type="ARBA" id="ARBA00022630"/>
    </source>
</evidence>
<dbReference type="Pfam" id="PF01266">
    <property type="entry name" value="DAO"/>
    <property type="match status" value="1"/>
</dbReference>
<comment type="cofactor">
    <cofactor evidence="1">
        <name>FAD</name>
        <dbReference type="ChEBI" id="CHEBI:57692"/>
    </cofactor>
</comment>
<evidence type="ECO:0000313" key="7">
    <source>
        <dbReference type="Proteomes" id="UP000323257"/>
    </source>
</evidence>
<dbReference type="NCBIfam" id="NF008425">
    <property type="entry name" value="PRK11259.1"/>
    <property type="match status" value="1"/>
</dbReference>
<dbReference type="PANTHER" id="PTHR10961">
    <property type="entry name" value="PEROXISOMAL SARCOSINE OXIDASE"/>
    <property type="match status" value="1"/>
</dbReference>
<evidence type="ECO:0000256" key="4">
    <source>
        <dbReference type="ARBA" id="ARBA00023002"/>
    </source>
</evidence>
<keyword evidence="2" id="KW-0285">Flavoprotein</keyword>
<proteinExistence type="predicted"/>
<dbReference type="Proteomes" id="UP000323257">
    <property type="component" value="Unassembled WGS sequence"/>
</dbReference>
<evidence type="ECO:0000256" key="3">
    <source>
        <dbReference type="ARBA" id="ARBA00022827"/>
    </source>
</evidence>
<dbReference type="EMBL" id="VNHS01000005">
    <property type="protein sequence ID" value="TYP74770.1"/>
    <property type="molecule type" value="Genomic_DNA"/>
</dbReference>
<name>A0A5S5C8W5_9BACL</name>
<dbReference type="GO" id="GO:0008115">
    <property type="term" value="F:sarcosine oxidase activity"/>
    <property type="evidence" value="ECO:0007669"/>
    <property type="project" value="TreeGrafter"/>
</dbReference>
<feature type="domain" description="FAD dependent oxidoreductase" evidence="5">
    <location>
        <begin position="18"/>
        <end position="369"/>
    </location>
</feature>
<dbReference type="PANTHER" id="PTHR10961:SF7">
    <property type="entry name" value="FAD DEPENDENT OXIDOREDUCTASE DOMAIN-CONTAINING PROTEIN"/>
    <property type="match status" value="1"/>
</dbReference>
<dbReference type="Gene3D" id="3.50.50.60">
    <property type="entry name" value="FAD/NAD(P)-binding domain"/>
    <property type="match status" value="1"/>
</dbReference>
<dbReference type="GO" id="GO:0050660">
    <property type="term" value="F:flavin adenine dinucleotide binding"/>
    <property type="evidence" value="ECO:0007669"/>
    <property type="project" value="InterPro"/>
</dbReference>
<dbReference type="AlphaFoldDB" id="A0A5S5C8W5"/>
<dbReference type="GO" id="GO:0005829">
    <property type="term" value="C:cytosol"/>
    <property type="evidence" value="ECO:0007669"/>
    <property type="project" value="TreeGrafter"/>
</dbReference>
<dbReference type="OrthoDB" id="9794226at2"/>
<accession>A0A5S5C8W5</accession>
<evidence type="ECO:0000259" key="5">
    <source>
        <dbReference type="Pfam" id="PF01266"/>
    </source>
</evidence>
<evidence type="ECO:0000313" key="6">
    <source>
        <dbReference type="EMBL" id="TYP74770.1"/>
    </source>
</evidence>
<evidence type="ECO:0000256" key="1">
    <source>
        <dbReference type="ARBA" id="ARBA00001974"/>
    </source>
</evidence>
<dbReference type="InterPro" id="IPR036188">
    <property type="entry name" value="FAD/NAD-bd_sf"/>
</dbReference>
<dbReference type="SUPFAM" id="SSF54373">
    <property type="entry name" value="FAD-linked reductases, C-terminal domain"/>
    <property type="match status" value="1"/>
</dbReference>
<keyword evidence="4" id="KW-0560">Oxidoreductase</keyword>
<dbReference type="RefSeq" id="WP_148930000.1">
    <property type="nucleotide sequence ID" value="NZ_VNHS01000005.1"/>
</dbReference>
<dbReference type="InterPro" id="IPR006076">
    <property type="entry name" value="FAD-dep_OxRdtase"/>
</dbReference>
<keyword evidence="7" id="KW-1185">Reference proteome</keyword>
<comment type="caution">
    <text evidence="6">The sequence shown here is derived from an EMBL/GenBank/DDBJ whole genome shotgun (WGS) entry which is preliminary data.</text>
</comment>
<keyword evidence="3" id="KW-0274">FAD</keyword>
<reference evidence="6 7" key="1">
    <citation type="submission" date="2019-07" db="EMBL/GenBank/DDBJ databases">
        <title>Genomic Encyclopedia of Type Strains, Phase III (KMG-III): the genomes of soil and plant-associated and newly described type strains.</title>
        <authorList>
            <person name="Whitman W."/>
        </authorList>
    </citation>
    <scope>NUCLEOTIDE SEQUENCE [LARGE SCALE GENOMIC DNA]</scope>
    <source>
        <strain evidence="6 7">BL24</strain>
    </source>
</reference>
<organism evidence="6 7">
    <name type="scientific">Paenibacillus methanolicus</name>
    <dbReference type="NCBI Taxonomy" id="582686"/>
    <lineage>
        <taxon>Bacteria</taxon>
        <taxon>Bacillati</taxon>
        <taxon>Bacillota</taxon>
        <taxon>Bacilli</taxon>
        <taxon>Bacillales</taxon>
        <taxon>Paenibacillaceae</taxon>
        <taxon>Paenibacillus</taxon>
    </lineage>
</organism>
<dbReference type="InterPro" id="IPR045170">
    <property type="entry name" value="MTOX"/>
</dbReference>